<dbReference type="EMBL" id="JAANBB010000120">
    <property type="protein sequence ID" value="KAF7549535.1"/>
    <property type="molecule type" value="Genomic_DNA"/>
</dbReference>
<evidence type="ECO:0000256" key="4">
    <source>
        <dbReference type="ARBA" id="ARBA00023163"/>
    </source>
</evidence>
<feature type="compositionally biased region" description="Polar residues" evidence="6">
    <location>
        <begin position="91"/>
        <end position="133"/>
    </location>
</feature>
<dbReference type="InterPro" id="IPR050815">
    <property type="entry name" value="TF_fung"/>
</dbReference>
<feature type="region of interest" description="Disordered" evidence="6">
    <location>
        <begin position="1"/>
        <end position="25"/>
    </location>
</feature>
<sequence>MRRQQCDAQSVPSDEGCGPCQRAGQECFLDPLSDGRRSVSRKFVDKLQQRIETLEALNQGATDRLDSRLDEDGAVLPADISVLAHGPSAPPASTINTVPPKSSNPTDPLPSNVSHSSRQTPPVSTSLNGNSPQKPRGESPSFYGATSHPHVASPSEESRVTFFDEVDVVGIDLDPTSQHLRDRLLQSFFKYQTLWVDIVNKESFLAHQADGNNSRWHSKFLENTMLACGTRLSTSKSVRALGFKYYEWAKDEALGAMSEPTPANLQGFLLLSEYEVTQGNDRPGWMFCGKFAAPGRFMKHFD</sequence>
<evidence type="ECO:0000259" key="7">
    <source>
        <dbReference type="Pfam" id="PF04082"/>
    </source>
</evidence>
<dbReference type="Pfam" id="PF04082">
    <property type="entry name" value="Fungal_trans"/>
    <property type="match status" value="1"/>
</dbReference>
<keyword evidence="5" id="KW-0539">Nucleus</keyword>
<accession>A0A9P5HFF9</accession>
<dbReference type="InterPro" id="IPR007219">
    <property type="entry name" value="XnlR_reg_dom"/>
</dbReference>
<keyword evidence="4" id="KW-0804">Transcription</keyword>
<dbReference type="GO" id="GO:0000981">
    <property type="term" value="F:DNA-binding transcription factor activity, RNA polymerase II-specific"/>
    <property type="evidence" value="ECO:0007669"/>
    <property type="project" value="InterPro"/>
</dbReference>
<dbReference type="GO" id="GO:0006351">
    <property type="term" value="P:DNA-templated transcription"/>
    <property type="evidence" value="ECO:0007669"/>
    <property type="project" value="InterPro"/>
</dbReference>
<dbReference type="AlphaFoldDB" id="A0A9P5HFF9"/>
<dbReference type="OrthoDB" id="2154091at2759"/>
<reference evidence="8" key="1">
    <citation type="submission" date="2020-03" db="EMBL/GenBank/DDBJ databases">
        <title>Draft Genome Sequence of Cylindrodendrum hubeiense.</title>
        <authorList>
            <person name="Buettner E."/>
            <person name="Kellner H."/>
        </authorList>
    </citation>
    <scope>NUCLEOTIDE SEQUENCE</scope>
    <source>
        <strain evidence="8">IHI 201604</strain>
    </source>
</reference>
<dbReference type="PANTHER" id="PTHR47338">
    <property type="entry name" value="ZN(II)2CYS6 TRANSCRIPTION FACTOR (EUROFUNG)-RELATED"/>
    <property type="match status" value="1"/>
</dbReference>
<organism evidence="8 9">
    <name type="scientific">Cylindrodendrum hubeiense</name>
    <dbReference type="NCBI Taxonomy" id="595255"/>
    <lineage>
        <taxon>Eukaryota</taxon>
        <taxon>Fungi</taxon>
        <taxon>Dikarya</taxon>
        <taxon>Ascomycota</taxon>
        <taxon>Pezizomycotina</taxon>
        <taxon>Sordariomycetes</taxon>
        <taxon>Hypocreomycetidae</taxon>
        <taxon>Hypocreales</taxon>
        <taxon>Nectriaceae</taxon>
        <taxon>Cylindrodendrum</taxon>
    </lineage>
</organism>
<gene>
    <name evidence="8" type="ORF">G7Z17_g6329</name>
</gene>
<keyword evidence="3" id="KW-0805">Transcription regulation</keyword>
<evidence type="ECO:0000256" key="3">
    <source>
        <dbReference type="ARBA" id="ARBA00023015"/>
    </source>
</evidence>
<evidence type="ECO:0000256" key="5">
    <source>
        <dbReference type="ARBA" id="ARBA00023242"/>
    </source>
</evidence>
<feature type="domain" description="Xylanolytic transcriptional activator regulatory" evidence="7">
    <location>
        <begin position="185"/>
        <end position="289"/>
    </location>
</feature>
<evidence type="ECO:0000256" key="6">
    <source>
        <dbReference type="SAM" id="MobiDB-lite"/>
    </source>
</evidence>
<dbReference type="GO" id="GO:0003677">
    <property type="term" value="F:DNA binding"/>
    <property type="evidence" value="ECO:0007669"/>
    <property type="project" value="InterPro"/>
</dbReference>
<name>A0A9P5HFF9_9HYPO</name>
<evidence type="ECO:0000313" key="9">
    <source>
        <dbReference type="Proteomes" id="UP000722485"/>
    </source>
</evidence>
<evidence type="ECO:0000313" key="8">
    <source>
        <dbReference type="EMBL" id="KAF7549535.1"/>
    </source>
</evidence>
<protein>
    <recommendedName>
        <fullName evidence="7">Xylanolytic transcriptional activator regulatory domain-containing protein</fullName>
    </recommendedName>
</protein>
<dbReference type="GO" id="GO:0005634">
    <property type="term" value="C:nucleus"/>
    <property type="evidence" value="ECO:0007669"/>
    <property type="project" value="UniProtKB-SubCell"/>
</dbReference>
<keyword evidence="2" id="KW-0479">Metal-binding</keyword>
<dbReference type="InterPro" id="IPR036864">
    <property type="entry name" value="Zn2-C6_fun-type_DNA-bd_sf"/>
</dbReference>
<comment type="caution">
    <text evidence="8">The sequence shown here is derived from an EMBL/GenBank/DDBJ whole genome shotgun (WGS) entry which is preliminary data.</text>
</comment>
<feature type="region of interest" description="Disordered" evidence="6">
    <location>
        <begin position="85"/>
        <end position="157"/>
    </location>
</feature>
<evidence type="ECO:0000256" key="2">
    <source>
        <dbReference type="ARBA" id="ARBA00022723"/>
    </source>
</evidence>
<dbReference type="PANTHER" id="PTHR47338:SF5">
    <property type="entry name" value="ZN(II)2CYS6 TRANSCRIPTION FACTOR (EUROFUNG)"/>
    <property type="match status" value="1"/>
</dbReference>
<comment type="subcellular location">
    <subcellularLocation>
        <location evidence="1">Nucleus</location>
    </subcellularLocation>
</comment>
<keyword evidence="9" id="KW-1185">Reference proteome</keyword>
<dbReference type="GO" id="GO:0008270">
    <property type="term" value="F:zinc ion binding"/>
    <property type="evidence" value="ECO:0007669"/>
    <property type="project" value="InterPro"/>
</dbReference>
<dbReference type="Gene3D" id="4.10.240.10">
    <property type="entry name" value="Zn(2)-C6 fungal-type DNA-binding domain"/>
    <property type="match status" value="1"/>
</dbReference>
<dbReference type="CDD" id="cd12148">
    <property type="entry name" value="fungal_TF_MHR"/>
    <property type="match status" value="1"/>
</dbReference>
<evidence type="ECO:0000256" key="1">
    <source>
        <dbReference type="ARBA" id="ARBA00004123"/>
    </source>
</evidence>
<proteinExistence type="predicted"/>
<feature type="compositionally biased region" description="Polar residues" evidence="6">
    <location>
        <begin position="1"/>
        <end position="12"/>
    </location>
</feature>
<dbReference type="Proteomes" id="UP000722485">
    <property type="component" value="Unassembled WGS sequence"/>
</dbReference>